<keyword evidence="2" id="KW-0238">DNA-binding</keyword>
<keyword evidence="6" id="KW-0808">Transferase</keyword>
<dbReference type="STRING" id="1121301.SAMN02745912_02922"/>
<dbReference type="SUPFAM" id="SSF51206">
    <property type="entry name" value="cAMP-binding domain-like"/>
    <property type="match status" value="1"/>
</dbReference>
<dbReference type="CDD" id="cd00038">
    <property type="entry name" value="CAP_ED"/>
    <property type="match status" value="1"/>
</dbReference>
<dbReference type="RefSeq" id="WP_073151638.1">
    <property type="nucleotide sequence ID" value="NZ_FRAG01000045.1"/>
</dbReference>
<keyword evidence="3" id="KW-0804">Transcription</keyword>
<dbReference type="InterPro" id="IPR012318">
    <property type="entry name" value="HTH_CRP"/>
</dbReference>
<feature type="domain" description="Cyclic nucleotide-binding" evidence="4">
    <location>
        <begin position="11"/>
        <end position="83"/>
    </location>
</feature>
<dbReference type="InterPro" id="IPR014710">
    <property type="entry name" value="RmlC-like_jellyroll"/>
</dbReference>
<dbReference type="PANTHER" id="PTHR24567">
    <property type="entry name" value="CRP FAMILY TRANSCRIPTIONAL REGULATORY PROTEIN"/>
    <property type="match status" value="1"/>
</dbReference>
<dbReference type="InterPro" id="IPR018490">
    <property type="entry name" value="cNMP-bd_dom_sf"/>
</dbReference>
<accession>A0A1M6RDR6</accession>
<evidence type="ECO:0000259" key="5">
    <source>
        <dbReference type="PROSITE" id="PS51063"/>
    </source>
</evidence>
<protein>
    <submittedName>
        <fullName evidence="6">cAMP-binding domain of CRP or a regulatory subunit of cAMP-dependent protein kinases</fullName>
    </submittedName>
</protein>
<evidence type="ECO:0000313" key="7">
    <source>
        <dbReference type="Proteomes" id="UP000184465"/>
    </source>
</evidence>
<evidence type="ECO:0000259" key="4">
    <source>
        <dbReference type="PROSITE" id="PS50042"/>
    </source>
</evidence>
<dbReference type="PROSITE" id="PS50042">
    <property type="entry name" value="CNMP_BINDING_3"/>
    <property type="match status" value="1"/>
</dbReference>
<dbReference type="PANTHER" id="PTHR24567:SF58">
    <property type="entry name" value="CYCLIC AMP-BINDING REGULATORY PROTEIN"/>
    <property type="match status" value="1"/>
</dbReference>
<evidence type="ECO:0000256" key="2">
    <source>
        <dbReference type="ARBA" id="ARBA00023125"/>
    </source>
</evidence>
<keyword evidence="7" id="KW-1185">Reference proteome</keyword>
<dbReference type="AlphaFoldDB" id="A0A1M6RDR6"/>
<dbReference type="GO" id="GO:0016301">
    <property type="term" value="F:kinase activity"/>
    <property type="evidence" value="ECO:0007669"/>
    <property type="project" value="UniProtKB-KW"/>
</dbReference>
<dbReference type="Proteomes" id="UP000184465">
    <property type="component" value="Unassembled WGS sequence"/>
</dbReference>
<dbReference type="SMART" id="SM00419">
    <property type="entry name" value="HTH_CRP"/>
    <property type="match status" value="1"/>
</dbReference>
<evidence type="ECO:0000313" key="6">
    <source>
        <dbReference type="EMBL" id="SHK30497.1"/>
    </source>
</evidence>
<dbReference type="InterPro" id="IPR036390">
    <property type="entry name" value="WH_DNA-bd_sf"/>
</dbReference>
<dbReference type="InterPro" id="IPR000595">
    <property type="entry name" value="cNMP-bd_dom"/>
</dbReference>
<sequence length="228" mass="25988">MKKIFKVNCPLFQGIEQKEIESVLQCLNAIKKSYSKGDYIWHAGDKTDYFGIVVKGQVNIINEDILGNRIVIANIGKHQMFGEAFSIANVDAYPVSAQAAIDSVVILLKSEKLTSTCKNACAFHKILIDNMLRLIARKNIKLNNRINCITKKTTKEKLLFYLVSEMQINNQYEVIIPFNREELADYLGVNRSALSRELSSLKKEGIISFNKNNFKLLDIEKLKDIYSF</sequence>
<dbReference type="Pfam" id="PF00027">
    <property type="entry name" value="cNMP_binding"/>
    <property type="match status" value="1"/>
</dbReference>
<dbReference type="EMBL" id="FRAG01000045">
    <property type="protein sequence ID" value="SHK30497.1"/>
    <property type="molecule type" value="Genomic_DNA"/>
</dbReference>
<dbReference type="GO" id="GO:0003700">
    <property type="term" value="F:DNA-binding transcription factor activity"/>
    <property type="evidence" value="ECO:0007669"/>
    <property type="project" value="TreeGrafter"/>
</dbReference>
<dbReference type="GO" id="GO:0005829">
    <property type="term" value="C:cytosol"/>
    <property type="evidence" value="ECO:0007669"/>
    <property type="project" value="TreeGrafter"/>
</dbReference>
<evidence type="ECO:0000256" key="1">
    <source>
        <dbReference type="ARBA" id="ARBA00023015"/>
    </source>
</evidence>
<dbReference type="OrthoDB" id="3176638at2"/>
<keyword evidence="1" id="KW-0805">Transcription regulation</keyword>
<dbReference type="GO" id="GO:0003677">
    <property type="term" value="F:DNA binding"/>
    <property type="evidence" value="ECO:0007669"/>
    <property type="project" value="UniProtKB-KW"/>
</dbReference>
<feature type="domain" description="HTH crp-type" evidence="5">
    <location>
        <begin position="152"/>
        <end position="220"/>
    </location>
</feature>
<evidence type="ECO:0000256" key="3">
    <source>
        <dbReference type="ARBA" id="ARBA00023163"/>
    </source>
</evidence>
<dbReference type="InterPro" id="IPR050397">
    <property type="entry name" value="Env_Response_Regulators"/>
</dbReference>
<dbReference type="PROSITE" id="PS51063">
    <property type="entry name" value="HTH_CRP_2"/>
    <property type="match status" value="1"/>
</dbReference>
<dbReference type="SUPFAM" id="SSF46785">
    <property type="entry name" value="Winged helix' DNA-binding domain"/>
    <property type="match status" value="1"/>
</dbReference>
<reference evidence="6 7" key="1">
    <citation type="submission" date="2016-11" db="EMBL/GenBank/DDBJ databases">
        <authorList>
            <person name="Jaros S."/>
            <person name="Januszkiewicz K."/>
            <person name="Wedrychowicz H."/>
        </authorList>
    </citation>
    <scope>NUCLEOTIDE SEQUENCE [LARGE SCALE GENOMIC DNA]</scope>
    <source>
        <strain evidence="6 7">DSM 15212</strain>
    </source>
</reference>
<organism evidence="6 7">
    <name type="scientific">Paramaledivibacter caminithermalis (strain DSM 15212 / CIP 107654 / DViRD3)</name>
    <name type="common">Clostridium caminithermale</name>
    <dbReference type="NCBI Taxonomy" id="1121301"/>
    <lineage>
        <taxon>Bacteria</taxon>
        <taxon>Bacillati</taxon>
        <taxon>Bacillota</taxon>
        <taxon>Clostridia</taxon>
        <taxon>Peptostreptococcales</taxon>
        <taxon>Caminicellaceae</taxon>
        <taxon>Paramaledivibacter</taxon>
    </lineage>
</organism>
<dbReference type="Pfam" id="PF13545">
    <property type="entry name" value="HTH_Crp_2"/>
    <property type="match status" value="1"/>
</dbReference>
<keyword evidence="6" id="KW-0418">Kinase</keyword>
<dbReference type="PRINTS" id="PR00034">
    <property type="entry name" value="HTHCRP"/>
</dbReference>
<gene>
    <name evidence="6" type="ORF">SAMN02745912_02922</name>
</gene>
<name>A0A1M6RDR6_PARC5</name>
<proteinExistence type="predicted"/>
<dbReference type="Gene3D" id="2.60.120.10">
    <property type="entry name" value="Jelly Rolls"/>
    <property type="match status" value="1"/>
</dbReference>
<dbReference type="SMART" id="SM00100">
    <property type="entry name" value="cNMP"/>
    <property type="match status" value="1"/>
</dbReference>